<dbReference type="InterPro" id="IPR045936">
    <property type="entry name" value="DUF6356"/>
</dbReference>
<keyword evidence="1" id="KW-0472">Membrane</keyword>
<dbReference type="RefSeq" id="WP_345863590.1">
    <property type="nucleotide sequence ID" value="NZ_JBDIMF010000001.1"/>
</dbReference>
<name>A0ABU9XQ44_9SPHN</name>
<dbReference type="Proteomes" id="UP001404104">
    <property type="component" value="Unassembled WGS sequence"/>
</dbReference>
<keyword evidence="3" id="KW-1185">Reference proteome</keyword>
<gene>
    <name evidence="2" type="ORF">ABC969_05795</name>
</gene>
<sequence length="84" mass="9232">MFRRLFLDHPESVGESFTEHFGVASSFGLTMIAAGCASVVHAFIPALFKTTGSRTVARLNQRIVDMRAAKAADEAQRKTVEYVI</sequence>
<accession>A0ABU9XQ44</accession>
<evidence type="ECO:0000313" key="2">
    <source>
        <dbReference type="EMBL" id="MEN2785934.1"/>
    </source>
</evidence>
<reference evidence="2 3" key="1">
    <citation type="submission" date="2024-05" db="EMBL/GenBank/DDBJ databases">
        <authorList>
            <person name="Liu Q."/>
            <person name="Xin Y.-H."/>
        </authorList>
    </citation>
    <scope>NUCLEOTIDE SEQUENCE [LARGE SCALE GENOMIC DNA]</scope>
    <source>
        <strain evidence="2 3">CGMCC 1.15349</strain>
    </source>
</reference>
<dbReference type="EMBL" id="JBDIMF010000001">
    <property type="protein sequence ID" value="MEN2785934.1"/>
    <property type="molecule type" value="Genomic_DNA"/>
</dbReference>
<keyword evidence="1" id="KW-1133">Transmembrane helix</keyword>
<proteinExistence type="predicted"/>
<keyword evidence="1" id="KW-0812">Transmembrane</keyword>
<feature type="transmembrane region" description="Helical" evidence="1">
    <location>
        <begin position="20"/>
        <end position="48"/>
    </location>
</feature>
<evidence type="ECO:0000256" key="1">
    <source>
        <dbReference type="SAM" id="Phobius"/>
    </source>
</evidence>
<evidence type="ECO:0000313" key="3">
    <source>
        <dbReference type="Proteomes" id="UP001404104"/>
    </source>
</evidence>
<organism evidence="2 3">
    <name type="scientific">Sphingomonas qilianensis</name>
    <dbReference type="NCBI Taxonomy" id="1736690"/>
    <lineage>
        <taxon>Bacteria</taxon>
        <taxon>Pseudomonadati</taxon>
        <taxon>Pseudomonadota</taxon>
        <taxon>Alphaproteobacteria</taxon>
        <taxon>Sphingomonadales</taxon>
        <taxon>Sphingomonadaceae</taxon>
        <taxon>Sphingomonas</taxon>
    </lineage>
</organism>
<protein>
    <submittedName>
        <fullName evidence="2">DUF6356 family protein</fullName>
    </submittedName>
</protein>
<dbReference type="Pfam" id="PF19883">
    <property type="entry name" value="DUF6356"/>
    <property type="match status" value="1"/>
</dbReference>
<comment type="caution">
    <text evidence="2">The sequence shown here is derived from an EMBL/GenBank/DDBJ whole genome shotgun (WGS) entry which is preliminary data.</text>
</comment>